<dbReference type="Proteomes" id="UP001143981">
    <property type="component" value="Unassembled WGS sequence"/>
</dbReference>
<organism evidence="2 3">
    <name type="scientific">Coemansia biformis</name>
    <dbReference type="NCBI Taxonomy" id="1286918"/>
    <lineage>
        <taxon>Eukaryota</taxon>
        <taxon>Fungi</taxon>
        <taxon>Fungi incertae sedis</taxon>
        <taxon>Zoopagomycota</taxon>
        <taxon>Kickxellomycotina</taxon>
        <taxon>Kickxellomycetes</taxon>
        <taxon>Kickxellales</taxon>
        <taxon>Kickxellaceae</taxon>
        <taxon>Coemansia</taxon>
    </lineage>
</organism>
<dbReference type="OrthoDB" id="5521370at2759"/>
<dbReference type="AlphaFoldDB" id="A0A9W7Y198"/>
<evidence type="ECO:0000256" key="1">
    <source>
        <dbReference type="SAM" id="MobiDB-lite"/>
    </source>
</evidence>
<reference evidence="2" key="1">
    <citation type="submission" date="2022-07" db="EMBL/GenBank/DDBJ databases">
        <title>Phylogenomic reconstructions and comparative analyses of Kickxellomycotina fungi.</title>
        <authorList>
            <person name="Reynolds N.K."/>
            <person name="Stajich J.E."/>
            <person name="Barry K."/>
            <person name="Grigoriev I.V."/>
            <person name="Crous P."/>
            <person name="Smith M.E."/>
        </authorList>
    </citation>
    <scope>NUCLEOTIDE SEQUENCE</scope>
    <source>
        <strain evidence="2">BCRC 34381</strain>
    </source>
</reference>
<sequence length="492" mass="54049">MADADRAGHPQPKCKSLVRQLRMMQPLTAVCHSWREALLPMFYHSVVCDINEVPPDKAGGKGRRCAPSHSWCTNLGLMLGGGYEHHARQLIIALTGDVAPDLPAAVLAEQGFDSRKWMGISVLRMERWHGKIARNPTYCAESLTRLNSYLLHALPGLSSVAYMSPDDRRYYREFPLDGLLASTLSRLTSVNLQTKLIPDLGSTAFLPALTLLTLKGPMLAGAAHLPMVFAESLEALHIGFTSADSIWDRFYSAGGAGELCFKRLKSLVLEYNEPSDTQARPPRPAKAATGLYDDCYSGYTEGYSVYNDVEPQGRGGGELLGGSSTNGCGEDGNGSGDGDDFDDETLLDPMSPTRLLFYKRRSASEHAWPAFPELQSLSVCKYPDEITHVLRQFAVARIPSISIRDVKAGWASIHPTTVAGLLSLRVHISSSDTEFKRKEHRYQAWVNRLFSVTSPMESLHLDAPAVMPITLPDVIGLTRLRSLSLSFRVDLG</sequence>
<protein>
    <submittedName>
        <fullName evidence="2">Uncharacterized protein</fullName>
    </submittedName>
</protein>
<evidence type="ECO:0000313" key="3">
    <source>
        <dbReference type="Proteomes" id="UP001143981"/>
    </source>
</evidence>
<evidence type="ECO:0000313" key="2">
    <source>
        <dbReference type="EMBL" id="KAJ1721710.1"/>
    </source>
</evidence>
<name>A0A9W7Y198_9FUNG</name>
<proteinExistence type="predicted"/>
<comment type="caution">
    <text evidence="2">The sequence shown here is derived from an EMBL/GenBank/DDBJ whole genome shotgun (WGS) entry which is preliminary data.</text>
</comment>
<feature type="region of interest" description="Disordered" evidence="1">
    <location>
        <begin position="314"/>
        <end position="340"/>
    </location>
</feature>
<gene>
    <name evidence="2" type="ORF">LPJ61_006007</name>
</gene>
<keyword evidence="3" id="KW-1185">Reference proteome</keyword>
<dbReference type="EMBL" id="JANBOI010002461">
    <property type="protein sequence ID" value="KAJ1721710.1"/>
    <property type="molecule type" value="Genomic_DNA"/>
</dbReference>
<accession>A0A9W7Y198</accession>
<feature type="non-terminal residue" evidence="2">
    <location>
        <position position="492"/>
    </location>
</feature>